<reference evidence="1 2" key="1">
    <citation type="journal article" date="2018" name="Mol. Genet. Genomics">
        <title>The red deer Cervus elaphus genome CerEla1.0: sequencing, annotating, genes, and chromosomes.</title>
        <authorList>
            <person name="Bana N.A."/>
            <person name="Nyiri A."/>
            <person name="Nagy J."/>
            <person name="Frank K."/>
            <person name="Nagy T."/>
            <person name="Steger V."/>
            <person name="Schiller M."/>
            <person name="Lakatos P."/>
            <person name="Sugar L."/>
            <person name="Horn P."/>
            <person name="Barta E."/>
            <person name="Orosz L."/>
        </authorList>
    </citation>
    <scope>NUCLEOTIDE SEQUENCE [LARGE SCALE GENOMIC DNA]</scope>
    <source>
        <strain evidence="1">Hungarian</strain>
    </source>
</reference>
<proteinExistence type="predicted"/>
<dbReference type="AlphaFoldDB" id="A0A212BZ56"/>
<keyword evidence="2" id="KW-1185">Reference proteome</keyword>
<dbReference type="Proteomes" id="UP000242450">
    <property type="component" value="Chromosome Y"/>
</dbReference>
<accession>A0A212BZ56</accession>
<evidence type="ECO:0000313" key="1">
    <source>
        <dbReference type="EMBL" id="OWJ99032.1"/>
    </source>
</evidence>
<protein>
    <submittedName>
        <fullName evidence="1">Uncharacterized protein</fullName>
    </submittedName>
</protein>
<organism evidence="1 2">
    <name type="scientific">Cervus elaphus hippelaphus</name>
    <name type="common">European red deer</name>
    <dbReference type="NCBI Taxonomy" id="46360"/>
    <lineage>
        <taxon>Eukaryota</taxon>
        <taxon>Metazoa</taxon>
        <taxon>Chordata</taxon>
        <taxon>Craniata</taxon>
        <taxon>Vertebrata</taxon>
        <taxon>Euteleostomi</taxon>
        <taxon>Mammalia</taxon>
        <taxon>Eutheria</taxon>
        <taxon>Laurasiatheria</taxon>
        <taxon>Artiodactyla</taxon>
        <taxon>Ruminantia</taxon>
        <taxon>Pecora</taxon>
        <taxon>Cervidae</taxon>
        <taxon>Cervinae</taxon>
        <taxon>Cervus</taxon>
    </lineage>
</organism>
<evidence type="ECO:0000313" key="2">
    <source>
        <dbReference type="Proteomes" id="UP000242450"/>
    </source>
</evidence>
<dbReference type="OrthoDB" id="289038at2759"/>
<dbReference type="EMBL" id="MKHE01000035">
    <property type="protein sequence ID" value="OWJ99032.1"/>
    <property type="molecule type" value="Genomic_DNA"/>
</dbReference>
<sequence length="129" mass="13967">MPADMPLADDSCDFQFHFLKSGGLSLVLSMLTKNNFLPNTDTETRRGAYFSGLKIAKLLLTAVGYGHIRAVAEACQPVVDGADPITPINQVTHDQAVVLQNALQSIPNPSSECILRNVSIRLAQQISDE</sequence>
<comment type="caution">
    <text evidence="1">The sequence shown here is derived from an EMBL/GenBank/DDBJ whole genome shotgun (WGS) entry which is preliminary data.</text>
</comment>
<feature type="non-terminal residue" evidence="1">
    <location>
        <position position="129"/>
    </location>
</feature>
<name>A0A212BZ56_CEREH</name>
<gene>
    <name evidence="1" type="ORF">Celaphus_00019597</name>
</gene>